<evidence type="ECO:0000259" key="8">
    <source>
        <dbReference type="PROSITE" id="PS50089"/>
    </source>
</evidence>
<evidence type="ECO:0000256" key="3">
    <source>
        <dbReference type="ARBA" id="ARBA00022737"/>
    </source>
</evidence>
<proteinExistence type="predicted"/>
<keyword evidence="4 7" id="KW-0863">Zinc-finger</keyword>
<dbReference type="AlphaFoldDB" id="A0AAU9K8X2"/>
<dbReference type="Gene3D" id="3.30.40.10">
    <property type="entry name" value="Zinc/RING finger domain, C3HC4 (zinc finger)"/>
    <property type="match status" value="1"/>
</dbReference>
<keyword evidence="6" id="KW-0862">Zinc</keyword>
<evidence type="ECO:0000256" key="6">
    <source>
        <dbReference type="ARBA" id="ARBA00022833"/>
    </source>
</evidence>
<feature type="domain" description="RING-type" evidence="8">
    <location>
        <begin position="147"/>
        <end position="195"/>
    </location>
</feature>
<dbReference type="GO" id="GO:0004842">
    <property type="term" value="F:ubiquitin-protein transferase activity"/>
    <property type="evidence" value="ECO:0007669"/>
    <property type="project" value="InterPro"/>
</dbReference>
<evidence type="ECO:0000256" key="4">
    <source>
        <dbReference type="ARBA" id="ARBA00022771"/>
    </source>
</evidence>
<dbReference type="PROSITE" id="PS50089">
    <property type="entry name" value="ZF_RING_2"/>
    <property type="match status" value="1"/>
</dbReference>
<keyword evidence="5" id="KW-0833">Ubl conjugation pathway</keyword>
<keyword evidence="1" id="KW-0808">Transferase</keyword>
<dbReference type="PANTHER" id="PTHR11685">
    <property type="entry name" value="RBR FAMILY RING FINGER AND IBR DOMAIN-CONTAINING"/>
    <property type="match status" value="1"/>
</dbReference>
<evidence type="ECO:0000313" key="11">
    <source>
        <dbReference type="Proteomes" id="UP001162131"/>
    </source>
</evidence>
<keyword evidence="2" id="KW-0479">Metal-binding</keyword>
<dbReference type="InterPro" id="IPR044066">
    <property type="entry name" value="TRIAD_supradom"/>
</dbReference>
<dbReference type="InterPro" id="IPR031127">
    <property type="entry name" value="E3_UB_ligase_RBR"/>
</dbReference>
<name>A0AAU9K8X2_9CILI</name>
<accession>A0AAU9K8X2</accession>
<protein>
    <recommendedName>
        <fullName evidence="12">RING-type domain-containing protein</fullName>
    </recommendedName>
</protein>
<dbReference type="InterPro" id="IPR001841">
    <property type="entry name" value="Znf_RING"/>
</dbReference>
<dbReference type="Proteomes" id="UP001162131">
    <property type="component" value="Unassembled WGS sequence"/>
</dbReference>
<gene>
    <name evidence="10" type="ORF">BSTOLATCC_MIC65332</name>
</gene>
<evidence type="ECO:0000256" key="5">
    <source>
        <dbReference type="ARBA" id="ARBA00022786"/>
    </source>
</evidence>
<dbReference type="EMBL" id="CAJZBQ010000063">
    <property type="protein sequence ID" value="CAG9336025.1"/>
    <property type="molecule type" value="Genomic_DNA"/>
</dbReference>
<keyword evidence="11" id="KW-1185">Reference proteome</keyword>
<feature type="domain" description="RING-type" evidence="9">
    <location>
        <begin position="143"/>
        <end position="341"/>
    </location>
</feature>
<dbReference type="GO" id="GO:0016567">
    <property type="term" value="P:protein ubiquitination"/>
    <property type="evidence" value="ECO:0007669"/>
    <property type="project" value="InterPro"/>
</dbReference>
<sequence>MDSELFKEFEAVLQNSAELPPLALYIAGSARYKTSLSPKVILKFLQGFYQKIKNGLIPNEMIFKIQACIFDGQIGEAKELLSSLQDQKPQIEPEPIPPQPKYNKAAHLRQLEEEALQLIEIMKKEPVFNQSLKPVQPKLKEQSSLVCNLCNNELRYENCSVMENCAHMFHPNCLFEYISAQIYAQASDIKCPAKNCKAEIHIKDLEASLTPELYKIYQENSLNNLLSSGLVGDIIKCPNQNCTERFALSDDAVVMCPGCRNEICGKCKKLKQACMCLNLHSQHGYVPVATFKRQCPYCETWSDKNGDNNFSKCRNCSNVFCFDCLKIPGVCKCLLPANILH</sequence>
<reference evidence="10" key="1">
    <citation type="submission" date="2021-09" db="EMBL/GenBank/DDBJ databases">
        <authorList>
            <consortium name="AG Swart"/>
            <person name="Singh M."/>
            <person name="Singh A."/>
            <person name="Seah K."/>
            <person name="Emmerich C."/>
        </authorList>
    </citation>
    <scope>NUCLEOTIDE SEQUENCE</scope>
    <source>
        <strain evidence="10">ATCC30299</strain>
    </source>
</reference>
<dbReference type="InterPro" id="IPR013083">
    <property type="entry name" value="Znf_RING/FYVE/PHD"/>
</dbReference>
<evidence type="ECO:0000259" key="9">
    <source>
        <dbReference type="PROSITE" id="PS51873"/>
    </source>
</evidence>
<evidence type="ECO:0000256" key="1">
    <source>
        <dbReference type="ARBA" id="ARBA00022679"/>
    </source>
</evidence>
<evidence type="ECO:0000256" key="7">
    <source>
        <dbReference type="PROSITE-ProRule" id="PRU00175"/>
    </source>
</evidence>
<comment type="caution">
    <text evidence="10">The sequence shown here is derived from an EMBL/GenBank/DDBJ whole genome shotgun (WGS) entry which is preliminary data.</text>
</comment>
<evidence type="ECO:0008006" key="12">
    <source>
        <dbReference type="Google" id="ProtNLM"/>
    </source>
</evidence>
<dbReference type="PROSITE" id="PS51873">
    <property type="entry name" value="TRIAD"/>
    <property type="match status" value="1"/>
</dbReference>
<dbReference type="GO" id="GO:0008270">
    <property type="term" value="F:zinc ion binding"/>
    <property type="evidence" value="ECO:0007669"/>
    <property type="project" value="UniProtKB-KW"/>
</dbReference>
<keyword evidence="3" id="KW-0677">Repeat</keyword>
<dbReference type="SUPFAM" id="SSF57850">
    <property type="entry name" value="RING/U-box"/>
    <property type="match status" value="2"/>
</dbReference>
<evidence type="ECO:0000313" key="10">
    <source>
        <dbReference type="EMBL" id="CAG9336025.1"/>
    </source>
</evidence>
<evidence type="ECO:0000256" key="2">
    <source>
        <dbReference type="ARBA" id="ARBA00022723"/>
    </source>
</evidence>
<organism evidence="10 11">
    <name type="scientific">Blepharisma stoltei</name>
    <dbReference type="NCBI Taxonomy" id="1481888"/>
    <lineage>
        <taxon>Eukaryota</taxon>
        <taxon>Sar</taxon>
        <taxon>Alveolata</taxon>
        <taxon>Ciliophora</taxon>
        <taxon>Postciliodesmatophora</taxon>
        <taxon>Heterotrichea</taxon>
        <taxon>Heterotrichida</taxon>
        <taxon>Blepharismidae</taxon>
        <taxon>Blepharisma</taxon>
    </lineage>
</organism>